<gene>
    <name evidence="1" type="ORF">EV421DRAFT_1133126</name>
</gene>
<dbReference type="AlphaFoldDB" id="A0AA39J555"/>
<reference evidence="1" key="1">
    <citation type="submission" date="2023-06" db="EMBL/GenBank/DDBJ databases">
        <authorList>
            <consortium name="Lawrence Berkeley National Laboratory"/>
            <person name="Ahrendt S."/>
            <person name="Sahu N."/>
            <person name="Indic B."/>
            <person name="Wong-Bajracharya J."/>
            <person name="Merenyi Z."/>
            <person name="Ke H.-M."/>
            <person name="Monk M."/>
            <person name="Kocsube S."/>
            <person name="Drula E."/>
            <person name="Lipzen A."/>
            <person name="Balint B."/>
            <person name="Henrissat B."/>
            <person name="Andreopoulos B."/>
            <person name="Martin F.M."/>
            <person name="Harder C.B."/>
            <person name="Rigling D."/>
            <person name="Ford K.L."/>
            <person name="Foster G.D."/>
            <person name="Pangilinan J."/>
            <person name="Papanicolaou A."/>
            <person name="Barry K."/>
            <person name="LaButti K."/>
            <person name="Viragh M."/>
            <person name="Koriabine M."/>
            <person name="Yan M."/>
            <person name="Riley R."/>
            <person name="Champramary S."/>
            <person name="Plett K.L."/>
            <person name="Tsai I.J."/>
            <person name="Slot J."/>
            <person name="Sipos G."/>
            <person name="Plett J."/>
            <person name="Nagy L.G."/>
            <person name="Grigoriev I.V."/>
        </authorList>
    </citation>
    <scope>NUCLEOTIDE SEQUENCE</scope>
    <source>
        <strain evidence="1">FPL87.14</strain>
    </source>
</reference>
<organism evidence="1 2">
    <name type="scientific">Armillaria borealis</name>
    <dbReference type="NCBI Taxonomy" id="47425"/>
    <lineage>
        <taxon>Eukaryota</taxon>
        <taxon>Fungi</taxon>
        <taxon>Dikarya</taxon>
        <taxon>Basidiomycota</taxon>
        <taxon>Agaricomycotina</taxon>
        <taxon>Agaricomycetes</taxon>
        <taxon>Agaricomycetidae</taxon>
        <taxon>Agaricales</taxon>
        <taxon>Marasmiineae</taxon>
        <taxon>Physalacriaceae</taxon>
        <taxon>Armillaria</taxon>
    </lineage>
</organism>
<comment type="caution">
    <text evidence="1">The sequence shown here is derived from an EMBL/GenBank/DDBJ whole genome shotgun (WGS) entry which is preliminary data.</text>
</comment>
<keyword evidence="2" id="KW-1185">Reference proteome</keyword>
<name>A0AA39J555_9AGAR</name>
<dbReference type="EMBL" id="JAUEPT010000056">
    <property type="protein sequence ID" value="KAK0436283.1"/>
    <property type="molecule type" value="Genomic_DNA"/>
</dbReference>
<evidence type="ECO:0000313" key="1">
    <source>
        <dbReference type="EMBL" id="KAK0436283.1"/>
    </source>
</evidence>
<sequence>MYSLSAGRPSFSSLSQLKPTPISLFRAVPITMCTSSSSVLISGHNTSHARPVLTTHVPTRGISEPQCCHCGWRGAHAPGCPFKSITNIVLQSSLYLLSVIATAFRSTAHGLAHLVLFIPSPPLTSFTP</sequence>
<evidence type="ECO:0000313" key="2">
    <source>
        <dbReference type="Proteomes" id="UP001175226"/>
    </source>
</evidence>
<proteinExistence type="predicted"/>
<accession>A0AA39J555</accession>
<protein>
    <submittedName>
        <fullName evidence="1">Uncharacterized protein</fullName>
    </submittedName>
</protein>
<dbReference type="Proteomes" id="UP001175226">
    <property type="component" value="Unassembled WGS sequence"/>
</dbReference>